<name>A0AAV4YEF7_CAEEX</name>
<feature type="domain" description="FANCI solenoid 4" evidence="2">
    <location>
        <begin position="2"/>
        <end position="50"/>
    </location>
</feature>
<reference evidence="3 4" key="1">
    <citation type="submission" date="2021-06" db="EMBL/GenBank/DDBJ databases">
        <title>Caerostris extrusa draft genome.</title>
        <authorList>
            <person name="Kono N."/>
            <person name="Arakawa K."/>
        </authorList>
    </citation>
    <scope>NUCLEOTIDE SEQUENCE [LARGE SCALE GENOMIC DNA]</scope>
</reference>
<dbReference type="InterPro" id="IPR026171">
    <property type="entry name" value="FANCI"/>
</dbReference>
<gene>
    <name evidence="3" type="primary">Fanci_2</name>
    <name evidence="3" type="ORF">CEXT_234911</name>
</gene>
<dbReference type="Proteomes" id="UP001054945">
    <property type="component" value="Unassembled WGS sequence"/>
</dbReference>
<feature type="region of interest" description="Disordered" evidence="1">
    <location>
        <begin position="54"/>
        <end position="82"/>
    </location>
</feature>
<dbReference type="Pfam" id="PF14678">
    <property type="entry name" value="FANCI_S4"/>
    <property type="match status" value="1"/>
</dbReference>
<protein>
    <submittedName>
        <fullName evidence="3">Fanconi anemia group I</fullName>
    </submittedName>
</protein>
<proteinExistence type="predicted"/>
<evidence type="ECO:0000313" key="3">
    <source>
        <dbReference type="EMBL" id="GIZ04401.1"/>
    </source>
</evidence>
<dbReference type="InterPro" id="IPR029314">
    <property type="entry name" value="FANCI_S4"/>
</dbReference>
<evidence type="ECO:0000313" key="4">
    <source>
        <dbReference type="Proteomes" id="UP001054945"/>
    </source>
</evidence>
<evidence type="ECO:0000259" key="2">
    <source>
        <dbReference type="Pfam" id="PF14678"/>
    </source>
</evidence>
<keyword evidence="4" id="KW-1185">Reference proteome</keyword>
<comment type="caution">
    <text evidence="3">The sequence shown here is derived from an EMBL/GenBank/DDBJ whole genome shotgun (WGS) entry which is preliminary data.</text>
</comment>
<organism evidence="3 4">
    <name type="scientific">Caerostris extrusa</name>
    <name type="common">Bark spider</name>
    <name type="synonym">Caerostris bankana</name>
    <dbReference type="NCBI Taxonomy" id="172846"/>
    <lineage>
        <taxon>Eukaryota</taxon>
        <taxon>Metazoa</taxon>
        <taxon>Ecdysozoa</taxon>
        <taxon>Arthropoda</taxon>
        <taxon>Chelicerata</taxon>
        <taxon>Arachnida</taxon>
        <taxon>Araneae</taxon>
        <taxon>Araneomorphae</taxon>
        <taxon>Entelegynae</taxon>
        <taxon>Araneoidea</taxon>
        <taxon>Araneidae</taxon>
        <taxon>Caerostris</taxon>
    </lineage>
</organism>
<dbReference type="GO" id="GO:0070182">
    <property type="term" value="F:DNA polymerase binding"/>
    <property type="evidence" value="ECO:0007669"/>
    <property type="project" value="TreeGrafter"/>
</dbReference>
<accession>A0AAV4YEF7</accession>
<dbReference type="PANTHER" id="PTHR21818">
    <property type="entry name" value="BC025462 PROTEIN"/>
    <property type="match status" value="1"/>
</dbReference>
<dbReference type="AlphaFoldDB" id="A0AAV4YEF7"/>
<dbReference type="GO" id="GO:0006281">
    <property type="term" value="P:DNA repair"/>
    <property type="evidence" value="ECO:0007669"/>
    <property type="project" value="InterPro"/>
</dbReference>
<dbReference type="PANTHER" id="PTHR21818:SF0">
    <property type="entry name" value="FANCONI ANEMIA GROUP I PROTEIN"/>
    <property type="match status" value="1"/>
</dbReference>
<evidence type="ECO:0000256" key="1">
    <source>
        <dbReference type="SAM" id="MobiDB-lite"/>
    </source>
</evidence>
<dbReference type="EMBL" id="BPLR01001730">
    <property type="protein sequence ID" value="GIZ04401.1"/>
    <property type="molecule type" value="Genomic_DNA"/>
</dbReference>
<feature type="compositionally biased region" description="Polar residues" evidence="1">
    <location>
        <begin position="54"/>
        <end position="74"/>
    </location>
</feature>
<sequence length="151" mass="17237">MREIRTVPPLVFAIETFEKNLILLSKKYNRNLVNHMKLSTARDFRINAAAIAQPQESQETDMNSENISIHNGTTDENDCDQDDCVSEMSAISNRSVTNHNNDENSLHESIQNENVERESIAENVEDNEAMEVDCHIESAQNMLKRKQSIKC</sequence>